<feature type="compositionally biased region" description="Basic and acidic residues" evidence="1">
    <location>
        <begin position="311"/>
        <end position="320"/>
    </location>
</feature>
<gene>
    <name evidence="2" type="ORF">OE88DRAFT_266672</name>
</gene>
<dbReference type="EMBL" id="ML213513">
    <property type="protein sequence ID" value="TFK50538.1"/>
    <property type="molecule type" value="Genomic_DNA"/>
</dbReference>
<feature type="region of interest" description="Disordered" evidence="1">
    <location>
        <begin position="142"/>
        <end position="232"/>
    </location>
</feature>
<feature type="region of interest" description="Disordered" evidence="1">
    <location>
        <begin position="302"/>
        <end position="422"/>
    </location>
</feature>
<feature type="region of interest" description="Disordered" evidence="1">
    <location>
        <begin position="495"/>
        <end position="617"/>
    </location>
</feature>
<feature type="compositionally biased region" description="Basic and acidic residues" evidence="1">
    <location>
        <begin position="690"/>
        <end position="704"/>
    </location>
</feature>
<feature type="compositionally biased region" description="Polar residues" evidence="1">
    <location>
        <begin position="408"/>
        <end position="421"/>
    </location>
</feature>
<feature type="compositionally biased region" description="Low complexity" evidence="1">
    <location>
        <begin position="637"/>
        <end position="657"/>
    </location>
</feature>
<dbReference type="AlphaFoldDB" id="A0A5C3N355"/>
<feature type="region of interest" description="Disordered" evidence="1">
    <location>
        <begin position="251"/>
        <end position="276"/>
    </location>
</feature>
<feature type="compositionally biased region" description="Low complexity" evidence="1">
    <location>
        <begin position="853"/>
        <end position="862"/>
    </location>
</feature>
<dbReference type="OrthoDB" id="10584834at2759"/>
<feature type="region of interest" description="Disordered" evidence="1">
    <location>
        <begin position="826"/>
        <end position="895"/>
    </location>
</feature>
<protein>
    <submittedName>
        <fullName evidence="2">Uncharacterized protein</fullName>
    </submittedName>
</protein>
<feature type="compositionally biased region" description="Low complexity" evidence="1">
    <location>
        <begin position="576"/>
        <end position="588"/>
    </location>
</feature>
<keyword evidence="3" id="KW-1185">Reference proteome</keyword>
<sequence>MSAAARIGAASNELPRPLHAHSSGLAVEDGSIEDHPTEDDPIEDAAVNWRNERYRVNLERSGTGLPRIAPSHSRSWEIVSDDDGIQSGGTGLPRVEPSYSGSFEIVSDDDGIQSSMNRVFEDLRSFNETLEATRESISLFLNDRPSPVHGSGDDHSSTRAAVESRRESYASRQPLRTPFRGRLDQEEDTGSSLSNRSVPNGTRNTYNPFPTTRAAADIRSSPDPLDLINSGDRDDLASRFRLRAVSSRSFMARRTNESSNASRLPPPSLAPRTESHLHRALQLEGWEADDILTSLDERANDWFPPLASPRADADHERRPSDNSLSELGDSRTRWTGIIRPDPPVGLRSRGDGISSASDYRRRTSWASSAATSRQSVESRLEEDPRRLLAEEHRTPFSVPRPPWREGQWTESAGTATQSNPSFNPPALIPLLGSGASRTSLSRAPSASSYRSTAVAYIPDWRRLGERNIPPAYRRSGQTRLPVILPPLTRAASARRLPSIATLPENDDSSRDEVPGVRPPTSSAGSAPTALPLPSCPHLPPLGQWDDADESELATASTDGSVPLGPFGRWGEPDQMQSAATTAASSQSSLFGQWDGPDHLEPVATGGSGSQYRGIDLNAYHDGPFRASLRRSIELSRSRTSSQPTTRLSDSSSRPSLSALHRQRNSSEVSSRSQREALAHRLGRLHPLHTATDEHERSISRETRHPSPRRLAQRPPATNARPSRAGSDRPLPDPRRVDSALVSAVRGRFSRPREADISSPDWWDQSPAELPDDIFSELNDLPGALDVDIRPPTRSHNEFQQAIQVLRNEGRRDSVYGRRLRRRPWDDMDATDASNETQASRELEEWASRRTSARPRSTTARPTDLIREPSRRATSQRSQSRSPSRVPDPPAATGSR</sequence>
<accession>A0A5C3N355</accession>
<organism evidence="2 3">
    <name type="scientific">Heliocybe sulcata</name>
    <dbReference type="NCBI Taxonomy" id="5364"/>
    <lineage>
        <taxon>Eukaryota</taxon>
        <taxon>Fungi</taxon>
        <taxon>Dikarya</taxon>
        <taxon>Basidiomycota</taxon>
        <taxon>Agaricomycotina</taxon>
        <taxon>Agaricomycetes</taxon>
        <taxon>Gloeophyllales</taxon>
        <taxon>Gloeophyllaceae</taxon>
        <taxon>Heliocybe</taxon>
    </lineage>
</organism>
<dbReference type="Proteomes" id="UP000305948">
    <property type="component" value="Unassembled WGS sequence"/>
</dbReference>
<evidence type="ECO:0000256" key="1">
    <source>
        <dbReference type="SAM" id="MobiDB-lite"/>
    </source>
</evidence>
<feature type="compositionally biased region" description="Low complexity" evidence="1">
    <location>
        <begin position="871"/>
        <end position="884"/>
    </location>
</feature>
<feature type="compositionally biased region" description="Basic and acidic residues" evidence="1">
    <location>
        <begin position="725"/>
        <end position="737"/>
    </location>
</feature>
<feature type="region of interest" description="Disordered" evidence="1">
    <location>
        <begin position="1"/>
        <end position="42"/>
    </location>
</feature>
<feature type="compositionally biased region" description="Polar residues" evidence="1">
    <location>
        <begin position="190"/>
        <end position="210"/>
    </location>
</feature>
<feature type="compositionally biased region" description="Basic and acidic residues" evidence="1">
    <location>
        <begin position="151"/>
        <end position="169"/>
    </location>
</feature>
<feature type="compositionally biased region" description="Basic and acidic residues" evidence="1">
    <location>
        <begin position="838"/>
        <end position="847"/>
    </location>
</feature>
<evidence type="ECO:0000313" key="2">
    <source>
        <dbReference type="EMBL" id="TFK50538.1"/>
    </source>
</evidence>
<name>A0A5C3N355_9AGAM</name>
<evidence type="ECO:0000313" key="3">
    <source>
        <dbReference type="Proteomes" id="UP000305948"/>
    </source>
</evidence>
<reference evidence="2 3" key="1">
    <citation type="journal article" date="2019" name="Nat. Ecol. Evol.">
        <title>Megaphylogeny resolves global patterns of mushroom evolution.</title>
        <authorList>
            <person name="Varga T."/>
            <person name="Krizsan K."/>
            <person name="Foldi C."/>
            <person name="Dima B."/>
            <person name="Sanchez-Garcia M."/>
            <person name="Sanchez-Ramirez S."/>
            <person name="Szollosi G.J."/>
            <person name="Szarkandi J.G."/>
            <person name="Papp V."/>
            <person name="Albert L."/>
            <person name="Andreopoulos W."/>
            <person name="Angelini C."/>
            <person name="Antonin V."/>
            <person name="Barry K.W."/>
            <person name="Bougher N.L."/>
            <person name="Buchanan P."/>
            <person name="Buyck B."/>
            <person name="Bense V."/>
            <person name="Catcheside P."/>
            <person name="Chovatia M."/>
            <person name="Cooper J."/>
            <person name="Damon W."/>
            <person name="Desjardin D."/>
            <person name="Finy P."/>
            <person name="Geml J."/>
            <person name="Haridas S."/>
            <person name="Hughes K."/>
            <person name="Justo A."/>
            <person name="Karasinski D."/>
            <person name="Kautmanova I."/>
            <person name="Kiss B."/>
            <person name="Kocsube S."/>
            <person name="Kotiranta H."/>
            <person name="LaButti K.M."/>
            <person name="Lechner B.E."/>
            <person name="Liimatainen K."/>
            <person name="Lipzen A."/>
            <person name="Lukacs Z."/>
            <person name="Mihaltcheva S."/>
            <person name="Morgado L.N."/>
            <person name="Niskanen T."/>
            <person name="Noordeloos M.E."/>
            <person name="Ohm R.A."/>
            <person name="Ortiz-Santana B."/>
            <person name="Ovrebo C."/>
            <person name="Racz N."/>
            <person name="Riley R."/>
            <person name="Savchenko A."/>
            <person name="Shiryaev A."/>
            <person name="Soop K."/>
            <person name="Spirin V."/>
            <person name="Szebenyi C."/>
            <person name="Tomsovsky M."/>
            <person name="Tulloss R.E."/>
            <person name="Uehling J."/>
            <person name="Grigoriev I.V."/>
            <person name="Vagvolgyi C."/>
            <person name="Papp T."/>
            <person name="Martin F.M."/>
            <person name="Miettinen O."/>
            <person name="Hibbett D.S."/>
            <person name="Nagy L.G."/>
        </authorList>
    </citation>
    <scope>NUCLEOTIDE SEQUENCE [LARGE SCALE GENOMIC DNA]</scope>
    <source>
        <strain evidence="2 3">OMC1185</strain>
    </source>
</reference>
<proteinExistence type="predicted"/>
<feature type="compositionally biased region" description="Low complexity" evidence="1">
    <location>
        <begin position="364"/>
        <end position="373"/>
    </location>
</feature>
<feature type="compositionally biased region" description="Basic and acidic residues" evidence="1">
    <location>
        <begin position="376"/>
        <end position="394"/>
    </location>
</feature>
<feature type="region of interest" description="Disordered" evidence="1">
    <location>
        <begin position="630"/>
        <end position="737"/>
    </location>
</feature>